<proteinExistence type="predicted"/>
<dbReference type="Proteomes" id="UP001210678">
    <property type="component" value="Unassembled WGS sequence"/>
</dbReference>
<evidence type="ECO:0000313" key="2">
    <source>
        <dbReference type="Proteomes" id="UP001210678"/>
    </source>
</evidence>
<keyword evidence="2" id="KW-1185">Reference proteome</keyword>
<reference evidence="1 2" key="1">
    <citation type="submission" date="2023-01" db="EMBL/GenBank/DDBJ databases">
        <title>Vibrio sp. KJ40-1 sp.nov, isolated from marine algae.</title>
        <authorList>
            <person name="Butt M."/>
            <person name="Kim J.M.J."/>
            <person name="Jeon C.O.C."/>
        </authorList>
    </citation>
    <scope>NUCLEOTIDE SEQUENCE [LARGE SCALE GENOMIC DNA]</scope>
    <source>
        <strain evidence="1 2">KJ40-1</strain>
    </source>
</reference>
<organism evidence="1 2">
    <name type="scientific">Vibrio algarum</name>
    <dbReference type="NCBI Taxonomy" id="3020714"/>
    <lineage>
        <taxon>Bacteria</taxon>
        <taxon>Pseudomonadati</taxon>
        <taxon>Pseudomonadota</taxon>
        <taxon>Gammaproteobacteria</taxon>
        <taxon>Vibrionales</taxon>
        <taxon>Vibrionaceae</taxon>
        <taxon>Vibrio</taxon>
    </lineage>
</organism>
<comment type="caution">
    <text evidence="1">The sequence shown here is derived from an EMBL/GenBank/DDBJ whole genome shotgun (WGS) entry which is preliminary data.</text>
</comment>
<evidence type="ECO:0000313" key="1">
    <source>
        <dbReference type="EMBL" id="MDB1124346.1"/>
    </source>
</evidence>
<accession>A0ABT4YS08</accession>
<protein>
    <submittedName>
        <fullName evidence="1">Uncharacterized protein</fullName>
    </submittedName>
</protein>
<name>A0ABT4YS08_9VIBR</name>
<gene>
    <name evidence="1" type="ORF">PGX00_12055</name>
</gene>
<dbReference type="EMBL" id="JAQLOI010000001">
    <property type="protein sequence ID" value="MDB1124346.1"/>
    <property type="molecule type" value="Genomic_DNA"/>
</dbReference>
<sequence length="119" mass="13321">MFKEKRKLFWGAIFVLIALMSAQLYVAHYIVAPAVVKESVAKANLQAKLIEKELTIKFSEQAALTKNLAVIASSVPLIRHRFIDNIGILIKNSTNIAGGGIWPEPYQLIDNQKKPHYFG</sequence>
<dbReference type="RefSeq" id="WP_272136737.1">
    <property type="nucleotide sequence ID" value="NZ_JAQLOI010000001.1"/>
</dbReference>